<proteinExistence type="predicted"/>
<sequence length="241" mass="25450">MLTLGPRWKPDSHHLLTVGTIPLVDGRRETELLTAEDEAAEELARRVIGRVAPEETEIFAVVRDAYRRDPERLTGPGDGRDRMLGFGIEAAAALLTPLVLGISAEVVRHLALEAVGAIEVRDRLRRLLGRRRGDAPDALTATVDDALAIEPEAAPRAGAEQATAPRTAPPTGADDAEVAPADTAGPAAPAPRGADAAPPAPPVDVHRIRELVLTRCRQAGVEEDRAHLIADAVVGALHVDG</sequence>
<reference evidence="3" key="1">
    <citation type="submission" date="2016-06" db="EMBL/GenBank/DDBJ databases">
        <authorList>
            <person name="Varghese N."/>
            <person name="Submissions Spin"/>
        </authorList>
    </citation>
    <scope>NUCLEOTIDE SEQUENCE [LARGE SCALE GENOMIC DNA]</scope>
    <source>
        <strain evidence="3">DSM 45161</strain>
    </source>
</reference>
<feature type="region of interest" description="Disordered" evidence="1">
    <location>
        <begin position="153"/>
        <end position="202"/>
    </location>
</feature>
<evidence type="ECO:0000313" key="2">
    <source>
        <dbReference type="EMBL" id="SCG71976.1"/>
    </source>
</evidence>
<feature type="compositionally biased region" description="Low complexity" evidence="1">
    <location>
        <begin position="162"/>
        <end position="171"/>
    </location>
</feature>
<gene>
    <name evidence="2" type="ORF">GA0070614_4920</name>
</gene>
<evidence type="ECO:0000313" key="3">
    <source>
        <dbReference type="Proteomes" id="UP000198215"/>
    </source>
</evidence>
<dbReference type="Proteomes" id="UP000198215">
    <property type="component" value="Chromosome I"/>
</dbReference>
<keyword evidence="3" id="KW-1185">Reference proteome</keyword>
<organism evidence="2 3">
    <name type="scientific">Micromonospora coxensis</name>
    <dbReference type="NCBI Taxonomy" id="356852"/>
    <lineage>
        <taxon>Bacteria</taxon>
        <taxon>Bacillati</taxon>
        <taxon>Actinomycetota</taxon>
        <taxon>Actinomycetes</taxon>
        <taxon>Micromonosporales</taxon>
        <taxon>Micromonosporaceae</taxon>
        <taxon>Micromonospora</taxon>
    </lineage>
</organism>
<protein>
    <submittedName>
        <fullName evidence="2">Uncharacterized protein</fullName>
    </submittedName>
</protein>
<name>A0A1C5JPP6_9ACTN</name>
<evidence type="ECO:0000256" key="1">
    <source>
        <dbReference type="SAM" id="MobiDB-lite"/>
    </source>
</evidence>
<dbReference type="EMBL" id="LT607753">
    <property type="protein sequence ID" value="SCG71976.1"/>
    <property type="molecule type" value="Genomic_DNA"/>
</dbReference>
<dbReference type="AlphaFoldDB" id="A0A1C5JPP6"/>
<feature type="compositionally biased region" description="Low complexity" evidence="1">
    <location>
        <begin position="179"/>
        <end position="197"/>
    </location>
</feature>
<accession>A0A1C5JPP6</accession>